<sequence>MDEEKPKEEEPTADDSGDGDKPEETTLIDDANLAAKRMEDANKDKRILLDREEALMARQALSGRAEAGTVPEKPKKLTDTEYAEALERGEVNPLKEDGLID</sequence>
<dbReference type="EMBL" id="LAZR01052711">
    <property type="protein sequence ID" value="KKK82356.1"/>
    <property type="molecule type" value="Genomic_DNA"/>
</dbReference>
<reference evidence="2" key="1">
    <citation type="journal article" date="2015" name="Nature">
        <title>Complex archaea that bridge the gap between prokaryotes and eukaryotes.</title>
        <authorList>
            <person name="Spang A."/>
            <person name="Saw J.H."/>
            <person name="Jorgensen S.L."/>
            <person name="Zaremba-Niedzwiedzka K."/>
            <person name="Martijn J."/>
            <person name="Lind A.E."/>
            <person name="van Eijk R."/>
            <person name="Schleper C."/>
            <person name="Guy L."/>
            <person name="Ettema T.J."/>
        </authorList>
    </citation>
    <scope>NUCLEOTIDE SEQUENCE</scope>
</reference>
<name>A0A0F9BD82_9ZZZZ</name>
<organism evidence="2">
    <name type="scientific">marine sediment metagenome</name>
    <dbReference type="NCBI Taxonomy" id="412755"/>
    <lineage>
        <taxon>unclassified sequences</taxon>
        <taxon>metagenomes</taxon>
        <taxon>ecological metagenomes</taxon>
    </lineage>
</organism>
<feature type="compositionally biased region" description="Basic and acidic residues" evidence="1">
    <location>
        <begin position="1"/>
        <end position="10"/>
    </location>
</feature>
<evidence type="ECO:0000256" key="1">
    <source>
        <dbReference type="SAM" id="MobiDB-lite"/>
    </source>
</evidence>
<evidence type="ECO:0000313" key="2">
    <source>
        <dbReference type="EMBL" id="KKK82356.1"/>
    </source>
</evidence>
<feature type="region of interest" description="Disordered" evidence="1">
    <location>
        <begin position="1"/>
        <end position="39"/>
    </location>
</feature>
<dbReference type="AlphaFoldDB" id="A0A0F9BD82"/>
<comment type="caution">
    <text evidence="2">The sequence shown here is derived from an EMBL/GenBank/DDBJ whole genome shotgun (WGS) entry which is preliminary data.</text>
</comment>
<gene>
    <name evidence="2" type="ORF">LCGC14_2804190</name>
</gene>
<proteinExistence type="predicted"/>
<accession>A0A0F9BD82</accession>
<protein>
    <submittedName>
        <fullName evidence="2">Uncharacterized protein</fullName>
    </submittedName>
</protein>